<dbReference type="PANTHER" id="PTHR46579:SF2">
    <property type="entry name" value="C2H2-TYPE DOMAIN-CONTAINING PROTEIN"/>
    <property type="match status" value="1"/>
</dbReference>
<dbReference type="AlphaFoldDB" id="A0A9P7C1Z0"/>
<evidence type="ECO:0000313" key="1">
    <source>
        <dbReference type="EMBL" id="KAG1532139.1"/>
    </source>
</evidence>
<comment type="caution">
    <text evidence="1">The sequence shown here is derived from an EMBL/GenBank/DDBJ whole genome shotgun (WGS) entry which is preliminary data.</text>
</comment>
<evidence type="ECO:0000313" key="2">
    <source>
        <dbReference type="Proteomes" id="UP000740926"/>
    </source>
</evidence>
<sequence>MTNTWDPRTNESHRLYAGLWNQASTLSAKKKIEQDYGTRYSELLRLSYFDAIRFTVIDPMHNLYLGTAKKMMQLWRSIKVRGILLLTDKHLEQMVVEAKKISLPLGYDSASIVRKMDVGDGISYLNA</sequence>
<keyword evidence="2" id="KW-1185">Reference proteome</keyword>
<gene>
    <name evidence="1" type="ORF">G6F50_016336</name>
</gene>
<name>A0A9P7C1Z0_9FUNG</name>
<dbReference type="EMBL" id="JAANIU010010142">
    <property type="protein sequence ID" value="KAG1532139.1"/>
    <property type="molecule type" value="Genomic_DNA"/>
</dbReference>
<organism evidence="1 2">
    <name type="scientific">Rhizopus delemar</name>
    <dbReference type="NCBI Taxonomy" id="936053"/>
    <lineage>
        <taxon>Eukaryota</taxon>
        <taxon>Fungi</taxon>
        <taxon>Fungi incertae sedis</taxon>
        <taxon>Mucoromycota</taxon>
        <taxon>Mucoromycotina</taxon>
        <taxon>Mucoromycetes</taxon>
        <taxon>Mucorales</taxon>
        <taxon>Mucorineae</taxon>
        <taxon>Rhizopodaceae</taxon>
        <taxon>Rhizopus</taxon>
    </lineage>
</organism>
<accession>A0A9P7C1Z0</accession>
<dbReference type="Proteomes" id="UP000740926">
    <property type="component" value="Unassembled WGS sequence"/>
</dbReference>
<reference evidence="1 2" key="1">
    <citation type="journal article" date="2020" name="Microb. Genom.">
        <title>Genetic diversity of clinical and environmental Mucorales isolates obtained from an investigation of mucormycosis cases among solid organ transplant recipients.</title>
        <authorList>
            <person name="Nguyen M.H."/>
            <person name="Kaul D."/>
            <person name="Muto C."/>
            <person name="Cheng S.J."/>
            <person name="Richter R.A."/>
            <person name="Bruno V.M."/>
            <person name="Liu G."/>
            <person name="Beyhan S."/>
            <person name="Sundermann A.J."/>
            <person name="Mounaud S."/>
            <person name="Pasculle A.W."/>
            <person name="Nierman W.C."/>
            <person name="Driscoll E."/>
            <person name="Cumbie R."/>
            <person name="Clancy C.J."/>
            <person name="Dupont C.L."/>
        </authorList>
    </citation>
    <scope>NUCLEOTIDE SEQUENCE [LARGE SCALE GENOMIC DNA]</scope>
    <source>
        <strain evidence="1 2">GL24</strain>
    </source>
</reference>
<protein>
    <submittedName>
        <fullName evidence="1">Uncharacterized protein</fullName>
    </submittedName>
</protein>
<dbReference type="PANTHER" id="PTHR46579">
    <property type="entry name" value="F5/8 TYPE C DOMAIN-CONTAINING PROTEIN-RELATED"/>
    <property type="match status" value="1"/>
</dbReference>
<proteinExistence type="predicted"/>